<proteinExistence type="predicted"/>
<dbReference type="Pfam" id="PF21788">
    <property type="entry name" value="TNP-like_GBD"/>
    <property type="match status" value="1"/>
</dbReference>
<dbReference type="InterPro" id="IPR048366">
    <property type="entry name" value="TNP-like_GBD"/>
</dbReference>
<feature type="domain" description="Transposable element P transposase-like RNase H C-terminal" evidence="3">
    <location>
        <begin position="288"/>
        <end position="322"/>
    </location>
</feature>
<accession>A0A026VUC2</accession>
<protein>
    <submittedName>
        <fullName evidence="4">THAP domain-containing protein</fullName>
    </submittedName>
</protein>
<organism evidence="4 5">
    <name type="scientific">Ooceraea biroi</name>
    <name type="common">Clonal raider ant</name>
    <name type="synonym">Cerapachys biroi</name>
    <dbReference type="NCBI Taxonomy" id="2015173"/>
    <lineage>
        <taxon>Eukaryota</taxon>
        <taxon>Metazoa</taxon>
        <taxon>Ecdysozoa</taxon>
        <taxon>Arthropoda</taxon>
        <taxon>Hexapoda</taxon>
        <taxon>Insecta</taxon>
        <taxon>Pterygota</taxon>
        <taxon>Neoptera</taxon>
        <taxon>Endopterygota</taxon>
        <taxon>Hymenoptera</taxon>
        <taxon>Apocrita</taxon>
        <taxon>Aculeata</taxon>
        <taxon>Formicoidea</taxon>
        <taxon>Formicidae</taxon>
        <taxon>Dorylinae</taxon>
        <taxon>Ooceraea</taxon>
    </lineage>
</organism>
<evidence type="ECO:0000259" key="2">
    <source>
        <dbReference type="Pfam" id="PF21788"/>
    </source>
</evidence>
<dbReference type="InterPro" id="IPR048367">
    <property type="entry name" value="TNP-like_RNaseH_C"/>
</dbReference>
<feature type="domain" description="Transposable element P transposase-like GTP-binding insertion" evidence="2">
    <location>
        <begin position="116"/>
        <end position="220"/>
    </location>
</feature>
<keyword evidence="5" id="KW-1185">Reference proteome</keyword>
<dbReference type="OMA" id="WNEYNTE"/>
<gene>
    <name evidence="4" type="ORF">X777_16328</name>
</gene>
<dbReference type="Proteomes" id="UP000053097">
    <property type="component" value="Unassembled WGS sequence"/>
</dbReference>
<evidence type="ECO:0000313" key="4">
    <source>
        <dbReference type="EMBL" id="EZA47403.1"/>
    </source>
</evidence>
<dbReference type="Pfam" id="PF21787">
    <property type="entry name" value="TNP-like_RNaseH_N"/>
    <property type="match status" value="1"/>
</dbReference>
<dbReference type="AlphaFoldDB" id="A0A026VUC2"/>
<dbReference type="PANTHER" id="PTHR47577">
    <property type="entry name" value="THAP DOMAIN-CONTAINING PROTEIN 6"/>
    <property type="match status" value="1"/>
</dbReference>
<name>A0A026VUC2_OOCBI</name>
<reference evidence="4 5" key="1">
    <citation type="journal article" date="2014" name="Curr. Biol.">
        <title>The genome of the clonal raider ant Cerapachys biroi.</title>
        <authorList>
            <person name="Oxley P.R."/>
            <person name="Ji L."/>
            <person name="Fetter-Pruneda I."/>
            <person name="McKenzie S.K."/>
            <person name="Li C."/>
            <person name="Hu H."/>
            <person name="Zhang G."/>
            <person name="Kronauer D.J."/>
        </authorList>
    </citation>
    <scope>NUCLEOTIDE SEQUENCE [LARGE SCALE GENOMIC DNA]</scope>
</reference>
<dbReference type="EMBL" id="KK107857">
    <property type="protein sequence ID" value="EZA47403.1"/>
    <property type="molecule type" value="Genomic_DNA"/>
</dbReference>
<evidence type="ECO:0000259" key="1">
    <source>
        <dbReference type="Pfam" id="PF21787"/>
    </source>
</evidence>
<feature type="domain" description="Transposable element P transposase-like RNase H" evidence="1">
    <location>
        <begin position="1"/>
        <end position="88"/>
    </location>
</feature>
<dbReference type="STRING" id="2015173.A0A026VUC2"/>
<feature type="non-terminal residue" evidence="4">
    <location>
        <position position="1"/>
    </location>
</feature>
<dbReference type="PANTHER" id="PTHR47577:SF2">
    <property type="entry name" value="THAP DOMAIN CONTAINING 9"/>
    <property type="match status" value="1"/>
</dbReference>
<dbReference type="OrthoDB" id="7698657at2759"/>
<dbReference type="InterPro" id="IPR048365">
    <property type="entry name" value="TNP-like_RNaseH_N"/>
</dbReference>
<evidence type="ECO:0000259" key="3">
    <source>
        <dbReference type="Pfam" id="PF21789"/>
    </source>
</evidence>
<sequence>KYHGVVDIGIDINDNREATYALVVVLVALNGHLKTPISYYFIRSLNAEERANIITNNLIILSENGINNIRSITFDGAASNLSMIIKLGCNAKENLNETSFLHLISKEPIYVVPDACHMLKLVRNTFSDCDIIDNEGRIISWKCLEKLVELQEKENLYPGTKITRRHIDFHNEKMKVKLAAQVLSARVAKALIFLNHINSEFSEVSPTATFCQMFNNIFDLPIIEENILNYINYIKSLQAVDKKSGVLIPILQSPKKTGFWGFIVGMNSTLHITKYLFEKKVITYFLSYKMSQDHTETFFSSIRRMGGFNNNPTCLQFKRAYKKLMTHVHAIAPENANCTVQDKTYILQSEITTPNVDELDNIFTSFDHDYQSSNSWCWNEYNTEVVTYIAGVVIKSIKKKIKCDVLPKFRGYRN</sequence>
<evidence type="ECO:0000313" key="5">
    <source>
        <dbReference type="Proteomes" id="UP000053097"/>
    </source>
</evidence>
<dbReference type="Pfam" id="PF21789">
    <property type="entry name" value="TNP-like_RNaseH_C"/>
    <property type="match status" value="1"/>
</dbReference>